<dbReference type="AlphaFoldDB" id="A0AAN6PAU4"/>
<evidence type="ECO:0000256" key="1">
    <source>
        <dbReference type="SAM" id="SignalP"/>
    </source>
</evidence>
<comment type="caution">
    <text evidence="3">The sequence shown here is derived from an EMBL/GenBank/DDBJ whole genome shotgun (WGS) entry which is preliminary data.</text>
</comment>
<dbReference type="PANTHER" id="PTHR30383:SF2">
    <property type="entry name" value="CELLULOSE-BINDING PROTEIN"/>
    <property type="match status" value="1"/>
</dbReference>
<dbReference type="CDD" id="cd01833">
    <property type="entry name" value="XynB_like"/>
    <property type="match status" value="1"/>
</dbReference>
<evidence type="ECO:0000313" key="4">
    <source>
        <dbReference type="Proteomes" id="UP001303115"/>
    </source>
</evidence>
<gene>
    <name evidence="3" type="ORF">C8A01DRAFT_48770</name>
</gene>
<name>A0AAN6PAU4_9PEZI</name>
<dbReference type="EMBL" id="MU854460">
    <property type="protein sequence ID" value="KAK4034939.1"/>
    <property type="molecule type" value="Genomic_DNA"/>
</dbReference>
<keyword evidence="1" id="KW-0732">Signal</keyword>
<accession>A0AAN6PAU4</accession>
<dbReference type="PANTHER" id="PTHR30383">
    <property type="entry name" value="THIOESTERASE 1/PROTEASE 1/LYSOPHOSPHOLIPASE L1"/>
    <property type="match status" value="1"/>
</dbReference>
<dbReference type="InterPro" id="IPR051532">
    <property type="entry name" value="Ester_Hydrolysis_Enzymes"/>
</dbReference>
<evidence type="ECO:0000313" key="3">
    <source>
        <dbReference type="EMBL" id="KAK4034939.1"/>
    </source>
</evidence>
<protein>
    <submittedName>
        <fullName evidence="3">SGNH hydrolase</fullName>
    </submittedName>
</protein>
<sequence length="230" mass="24566">MANFYSLLALLGVILTLAPAISAQSGQIRIMALGDSITGSPGCWRALLWQKLQNAGITNTKFVGSLPGQGCGFEYDGANEGHGGYTATGIVSRRDLVGWLSSASPDVVMMHLGTNDVWSNLSPSEILAAYSTMVDWMRESKKTMKILVAQIIPMRPSNCAECYDRVVALNKAIPAWAASKSTAESPIVVVDCWAGFDPSNDTGDGVHPNSLGNEKLANSWYEPLVTAIRG</sequence>
<feature type="chain" id="PRO_5042835929" evidence="1">
    <location>
        <begin position="24"/>
        <end position="230"/>
    </location>
</feature>
<dbReference type="Proteomes" id="UP001303115">
    <property type="component" value="Unassembled WGS sequence"/>
</dbReference>
<dbReference type="InterPro" id="IPR013830">
    <property type="entry name" value="SGNH_hydro"/>
</dbReference>
<dbReference type="GO" id="GO:0004622">
    <property type="term" value="F:phosphatidylcholine lysophospholipase activity"/>
    <property type="evidence" value="ECO:0007669"/>
    <property type="project" value="TreeGrafter"/>
</dbReference>
<evidence type="ECO:0000259" key="2">
    <source>
        <dbReference type="Pfam" id="PF13472"/>
    </source>
</evidence>
<keyword evidence="4" id="KW-1185">Reference proteome</keyword>
<dbReference type="Pfam" id="PF13472">
    <property type="entry name" value="Lipase_GDSL_2"/>
    <property type="match status" value="1"/>
</dbReference>
<dbReference type="SUPFAM" id="SSF52266">
    <property type="entry name" value="SGNH hydrolase"/>
    <property type="match status" value="1"/>
</dbReference>
<keyword evidence="3" id="KW-0378">Hydrolase</keyword>
<proteinExistence type="predicted"/>
<reference evidence="4" key="1">
    <citation type="journal article" date="2023" name="Mol. Phylogenet. Evol.">
        <title>Genome-scale phylogeny and comparative genomics of the fungal order Sordariales.</title>
        <authorList>
            <person name="Hensen N."/>
            <person name="Bonometti L."/>
            <person name="Westerberg I."/>
            <person name="Brannstrom I.O."/>
            <person name="Guillou S."/>
            <person name="Cros-Aarteil S."/>
            <person name="Calhoun S."/>
            <person name="Haridas S."/>
            <person name="Kuo A."/>
            <person name="Mondo S."/>
            <person name="Pangilinan J."/>
            <person name="Riley R."/>
            <person name="LaButti K."/>
            <person name="Andreopoulos B."/>
            <person name="Lipzen A."/>
            <person name="Chen C."/>
            <person name="Yan M."/>
            <person name="Daum C."/>
            <person name="Ng V."/>
            <person name="Clum A."/>
            <person name="Steindorff A."/>
            <person name="Ohm R.A."/>
            <person name="Martin F."/>
            <person name="Silar P."/>
            <person name="Natvig D.O."/>
            <person name="Lalanne C."/>
            <person name="Gautier V."/>
            <person name="Ament-Velasquez S.L."/>
            <person name="Kruys A."/>
            <person name="Hutchinson M.I."/>
            <person name="Powell A.J."/>
            <person name="Barry K."/>
            <person name="Miller A.N."/>
            <person name="Grigoriev I.V."/>
            <person name="Debuchy R."/>
            <person name="Gladieux P."/>
            <person name="Hiltunen Thoren M."/>
            <person name="Johannesson H."/>
        </authorList>
    </citation>
    <scope>NUCLEOTIDE SEQUENCE [LARGE SCALE GENOMIC DNA]</scope>
    <source>
        <strain evidence="4">CBS 284.82</strain>
    </source>
</reference>
<organism evidence="3 4">
    <name type="scientific">Parachaetomium inaequale</name>
    <dbReference type="NCBI Taxonomy" id="2588326"/>
    <lineage>
        <taxon>Eukaryota</taxon>
        <taxon>Fungi</taxon>
        <taxon>Dikarya</taxon>
        <taxon>Ascomycota</taxon>
        <taxon>Pezizomycotina</taxon>
        <taxon>Sordariomycetes</taxon>
        <taxon>Sordariomycetidae</taxon>
        <taxon>Sordariales</taxon>
        <taxon>Chaetomiaceae</taxon>
        <taxon>Parachaetomium</taxon>
    </lineage>
</organism>
<feature type="domain" description="SGNH hydrolase-type esterase" evidence="2">
    <location>
        <begin position="32"/>
        <end position="214"/>
    </location>
</feature>
<dbReference type="InterPro" id="IPR036514">
    <property type="entry name" value="SGNH_hydro_sf"/>
</dbReference>
<dbReference type="Gene3D" id="3.40.50.1110">
    <property type="entry name" value="SGNH hydrolase"/>
    <property type="match status" value="1"/>
</dbReference>
<feature type="signal peptide" evidence="1">
    <location>
        <begin position="1"/>
        <end position="23"/>
    </location>
</feature>